<dbReference type="InterPro" id="IPR036409">
    <property type="entry name" value="Aldolase_II/adducin_N_sf"/>
</dbReference>
<protein>
    <recommendedName>
        <fullName evidence="1">Class II aldolase/adducin N-terminal domain-containing protein</fullName>
    </recommendedName>
</protein>
<feature type="non-terminal residue" evidence="2">
    <location>
        <position position="53"/>
    </location>
</feature>
<sequence length="53" mass="6079">MLDQFQRFGYDLFYRGLTSSHGGNMSVRMGDRIVITRTGSMLAHLTEKDLIEI</sequence>
<evidence type="ECO:0000313" key="2">
    <source>
        <dbReference type="EMBL" id="GAH40945.1"/>
    </source>
</evidence>
<evidence type="ECO:0000259" key="1">
    <source>
        <dbReference type="Pfam" id="PF00596"/>
    </source>
</evidence>
<dbReference type="SUPFAM" id="SSF53639">
    <property type="entry name" value="AraD/HMP-PK domain-like"/>
    <property type="match status" value="1"/>
</dbReference>
<dbReference type="AlphaFoldDB" id="X1G7Y0"/>
<dbReference type="EMBL" id="BARU01009738">
    <property type="protein sequence ID" value="GAH40945.1"/>
    <property type="molecule type" value="Genomic_DNA"/>
</dbReference>
<reference evidence="2" key="1">
    <citation type="journal article" date="2014" name="Front. Microbiol.">
        <title>High frequency of phylogenetically diverse reductive dehalogenase-homologous genes in deep subseafloor sedimentary metagenomes.</title>
        <authorList>
            <person name="Kawai M."/>
            <person name="Futagami T."/>
            <person name="Toyoda A."/>
            <person name="Takaki Y."/>
            <person name="Nishi S."/>
            <person name="Hori S."/>
            <person name="Arai W."/>
            <person name="Tsubouchi T."/>
            <person name="Morono Y."/>
            <person name="Uchiyama I."/>
            <person name="Ito T."/>
            <person name="Fujiyama A."/>
            <person name="Inagaki F."/>
            <person name="Takami H."/>
        </authorList>
    </citation>
    <scope>NUCLEOTIDE SEQUENCE</scope>
    <source>
        <strain evidence="2">Expedition CK06-06</strain>
    </source>
</reference>
<comment type="caution">
    <text evidence="2">The sequence shown here is derived from an EMBL/GenBank/DDBJ whole genome shotgun (WGS) entry which is preliminary data.</text>
</comment>
<feature type="domain" description="Class II aldolase/adducin N-terminal" evidence="1">
    <location>
        <begin position="8"/>
        <end position="53"/>
    </location>
</feature>
<organism evidence="2">
    <name type="scientific">marine sediment metagenome</name>
    <dbReference type="NCBI Taxonomy" id="412755"/>
    <lineage>
        <taxon>unclassified sequences</taxon>
        <taxon>metagenomes</taxon>
        <taxon>ecological metagenomes</taxon>
    </lineage>
</organism>
<name>X1G7Y0_9ZZZZ</name>
<dbReference type="InterPro" id="IPR001303">
    <property type="entry name" value="Aldolase_II/adducin_N"/>
</dbReference>
<dbReference type="Gene3D" id="3.40.225.10">
    <property type="entry name" value="Class II aldolase/adducin N-terminal domain"/>
    <property type="match status" value="1"/>
</dbReference>
<dbReference type="Pfam" id="PF00596">
    <property type="entry name" value="Aldolase_II"/>
    <property type="match status" value="1"/>
</dbReference>
<accession>X1G7Y0</accession>
<gene>
    <name evidence="2" type="ORF">S03H2_18733</name>
</gene>
<proteinExistence type="predicted"/>